<dbReference type="FunFam" id="2.90.10.30:FF:000003">
    <property type="entry name" value="Os04g0303100 protein"/>
    <property type="match status" value="1"/>
</dbReference>
<dbReference type="GO" id="GO:0048544">
    <property type="term" value="P:recognition of pollen"/>
    <property type="evidence" value="ECO:0007669"/>
    <property type="project" value="InterPro"/>
</dbReference>
<dbReference type="PANTHER" id="PTHR47976">
    <property type="entry name" value="G-TYPE LECTIN S-RECEPTOR-LIKE SERINE/THREONINE-PROTEIN KINASE SD2-5"/>
    <property type="match status" value="1"/>
</dbReference>
<evidence type="ECO:0000259" key="5">
    <source>
        <dbReference type="PROSITE" id="PS50927"/>
    </source>
</evidence>
<evidence type="ECO:0000256" key="4">
    <source>
        <dbReference type="SAM" id="Phobius"/>
    </source>
</evidence>
<protein>
    <recommendedName>
        <fullName evidence="5">Bulb-type lectin domain-containing protein</fullName>
    </recommendedName>
</protein>
<keyword evidence="1" id="KW-0732">Signal</keyword>
<dbReference type="PANTHER" id="PTHR47976:SF64">
    <property type="entry name" value="RECEPTOR-LIKE SERINE_THREONINE-PROTEIN KINASE"/>
    <property type="match status" value="1"/>
</dbReference>
<dbReference type="EMBL" id="JAAGAX010000017">
    <property type="protein sequence ID" value="KAF2285384.1"/>
    <property type="molecule type" value="Genomic_DNA"/>
</dbReference>
<accession>A0A6A6KAG1</accession>
<sequence>MTTSTVTLGSSITAGINSSWLSPSGDFAFGFYPLLSGLFLVGIWFDKIPERTLAWSANRDDPAKIGSTIHLRPNGQLVLTHSNGTEYLVYNGTSTISALMQDDGNFVLLDSSSKIIWQSFDFPTDTILLGQVLVMGQKLYSNANGTVDYSTGGTCWRFRWMAMLLCLPIGCYPNVVMDFCAPNSSTSDFTIEVIDNADFPNGPFADMARTAPADFDQCQSEITGDCFAMAAVLVESVCYKKRMPLLNARRSFPSTSNIVAFLKVPKFQKRKLEMAAKKLLPYLLILALNFCGLHAQILPNISLGSSITAGTNDSWRSLSGEFAFGFYPLQNNLYLMGIWFDKIPERTLVWSANRDTPAEAGSTIRLTFAGQLFLTYSNGSVQSVYGGAAASLGFMENNGNFVLKDGNSRVIWQSFDSPTDTLLPTQVLTNGQMLFSNAKGTTDYSTGNFMLEMQYDGNLVLSAYHFSDPGYWFTGTLVSNDSLVFDSNASLYIVNSTNDVIYSLTENFSAPTGEYYHRATIDDMGNFQQYVYHKSNGSGWISVWKAIHEPCLVNAVCGVNGMCSSPDNETVTCNCIPGYIPLDPNHVSKGCHPETVVNYCADPSMRNFTIAVIDDADFPFEGFADLDRVLNVDVEGCKVALMDDCYSIAASLVDSRCNKKRMPLLNARKSTSTKGITAFVKVPLKSSNPGTQEGEKKNHFNFRAFLEISLIVSATLAFVFGATAIYYHPGTRKFVRRKHSSNTTIGVNFREFKYVELHEATNGFSKTVGRGSSVLLGLEVVVGAAHSLKLDRNMSNCLDADAMAMNQNLSFRCPQIGDMRL</sequence>
<dbReference type="InterPro" id="IPR051343">
    <property type="entry name" value="G-type_lectin_kinases/EP1-like"/>
</dbReference>
<dbReference type="Pfam" id="PF01453">
    <property type="entry name" value="B_lectin"/>
    <property type="match status" value="2"/>
</dbReference>
<keyword evidence="2" id="KW-1015">Disulfide bond</keyword>
<dbReference type="Proteomes" id="UP000467840">
    <property type="component" value="Chromosome 3"/>
</dbReference>
<gene>
    <name evidence="6" type="ORF">GH714_003384</name>
</gene>
<keyword evidence="3" id="KW-0325">Glycoprotein</keyword>
<organism evidence="6 7">
    <name type="scientific">Hevea brasiliensis</name>
    <name type="common">Para rubber tree</name>
    <name type="synonym">Siphonia brasiliensis</name>
    <dbReference type="NCBI Taxonomy" id="3981"/>
    <lineage>
        <taxon>Eukaryota</taxon>
        <taxon>Viridiplantae</taxon>
        <taxon>Streptophyta</taxon>
        <taxon>Embryophyta</taxon>
        <taxon>Tracheophyta</taxon>
        <taxon>Spermatophyta</taxon>
        <taxon>Magnoliopsida</taxon>
        <taxon>eudicotyledons</taxon>
        <taxon>Gunneridae</taxon>
        <taxon>Pentapetalae</taxon>
        <taxon>rosids</taxon>
        <taxon>fabids</taxon>
        <taxon>Malpighiales</taxon>
        <taxon>Euphorbiaceae</taxon>
        <taxon>Crotonoideae</taxon>
        <taxon>Micrandreae</taxon>
        <taxon>Hevea</taxon>
    </lineage>
</organism>
<dbReference type="CDD" id="cd00028">
    <property type="entry name" value="B_lectin"/>
    <property type="match status" value="1"/>
</dbReference>
<feature type="transmembrane region" description="Helical" evidence="4">
    <location>
        <begin position="279"/>
        <end position="298"/>
    </location>
</feature>
<keyword evidence="7" id="KW-1185">Reference proteome</keyword>
<feature type="transmembrane region" description="Helical" evidence="4">
    <location>
        <begin position="704"/>
        <end position="727"/>
    </location>
</feature>
<feature type="domain" description="Bulb-type lectin" evidence="5">
    <location>
        <begin position="300"/>
        <end position="416"/>
    </location>
</feature>
<reference evidence="6 7" key="1">
    <citation type="journal article" date="2020" name="Mol. Plant">
        <title>The Chromosome-Based Rubber Tree Genome Provides New Insights into Spurge Genome Evolution and Rubber Biosynthesis.</title>
        <authorList>
            <person name="Liu J."/>
            <person name="Shi C."/>
            <person name="Shi C.C."/>
            <person name="Li W."/>
            <person name="Zhang Q.J."/>
            <person name="Zhang Y."/>
            <person name="Li K."/>
            <person name="Lu H.F."/>
            <person name="Shi C."/>
            <person name="Zhu S.T."/>
            <person name="Xiao Z.Y."/>
            <person name="Nan H."/>
            <person name="Yue Y."/>
            <person name="Zhu X.G."/>
            <person name="Wu Y."/>
            <person name="Hong X.N."/>
            <person name="Fan G.Y."/>
            <person name="Tong Y."/>
            <person name="Zhang D."/>
            <person name="Mao C.L."/>
            <person name="Liu Y.L."/>
            <person name="Hao S.J."/>
            <person name="Liu W.Q."/>
            <person name="Lv M.Q."/>
            <person name="Zhang H.B."/>
            <person name="Liu Y."/>
            <person name="Hu-Tang G.R."/>
            <person name="Wang J.P."/>
            <person name="Wang J.H."/>
            <person name="Sun Y.H."/>
            <person name="Ni S.B."/>
            <person name="Chen W.B."/>
            <person name="Zhang X.C."/>
            <person name="Jiao Y.N."/>
            <person name="Eichler E.E."/>
            <person name="Li G.H."/>
            <person name="Liu X."/>
            <person name="Gao L.Z."/>
        </authorList>
    </citation>
    <scope>NUCLEOTIDE SEQUENCE [LARGE SCALE GENOMIC DNA]</scope>
    <source>
        <strain evidence="7">cv. GT1</strain>
        <tissue evidence="6">Leaf</tissue>
    </source>
</reference>
<dbReference type="PROSITE" id="PS50927">
    <property type="entry name" value="BULB_LECTIN"/>
    <property type="match status" value="2"/>
</dbReference>
<keyword evidence="4" id="KW-0812">Transmembrane</keyword>
<evidence type="ECO:0000313" key="7">
    <source>
        <dbReference type="Proteomes" id="UP000467840"/>
    </source>
</evidence>
<dbReference type="Gene3D" id="2.90.10.30">
    <property type="match status" value="1"/>
</dbReference>
<name>A0A6A6KAG1_HEVBR</name>
<comment type="caution">
    <text evidence="6">The sequence shown here is derived from an EMBL/GenBank/DDBJ whole genome shotgun (WGS) entry which is preliminary data.</text>
</comment>
<dbReference type="InterPro" id="IPR036426">
    <property type="entry name" value="Bulb-type_lectin_dom_sf"/>
</dbReference>
<dbReference type="Pfam" id="PF00954">
    <property type="entry name" value="S_locus_glycop"/>
    <property type="match status" value="1"/>
</dbReference>
<evidence type="ECO:0000256" key="2">
    <source>
        <dbReference type="ARBA" id="ARBA00023157"/>
    </source>
</evidence>
<dbReference type="InterPro" id="IPR000858">
    <property type="entry name" value="S_locus_glycoprot_dom"/>
</dbReference>
<dbReference type="SMART" id="SM00108">
    <property type="entry name" value="B_lectin"/>
    <property type="match status" value="2"/>
</dbReference>
<keyword evidence="4" id="KW-1133">Transmembrane helix</keyword>
<evidence type="ECO:0000256" key="1">
    <source>
        <dbReference type="ARBA" id="ARBA00022729"/>
    </source>
</evidence>
<evidence type="ECO:0000313" key="6">
    <source>
        <dbReference type="EMBL" id="KAF2285384.1"/>
    </source>
</evidence>
<dbReference type="AlphaFoldDB" id="A0A6A6KAG1"/>
<dbReference type="Gene3D" id="2.90.10.10">
    <property type="entry name" value="Bulb-type lectin domain"/>
    <property type="match status" value="2"/>
</dbReference>
<dbReference type="FunFam" id="2.90.10.10:FF:000006">
    <property type="entry name" value="Serine/threonine-protein kinase"/>
    <property type="match status" value="1"/>
</dbReference>
<dbReference type="InterPro" id="IPR001480">
    <property type="entry name" value="Bulb-type_lectin_dom"/>
</dbReference>
<feature type="domain" description="Bulb-type lectin" evidence="5">
    <location>
        <begin position="5"/>
        <end position="121"/>
    </location>
</feature>
<feature type="transmembrane region" description="Helical" evidence="4">
    <location>
        <begin position="27"/>
        <end position="45"/>
    </location>
</feature>
<evidence type="ECO:0000256" key="3">
    <source>
        <dbReference type="ARBA" id="ARBA00023180"/>
    </source>
</evidence>
<keyword evidence="4" id="KW-0472">Membrane</keyword>
<proteinExistence type="predicted"/>
<dbReference type="SUPFAM" id="SSF51110">
    <property type="entry name" value="alpha-D-mannose-specific plant lectins"/>
    <property type="match status" value="3"/>
</dbReference>
<dbReference type="FunFam" id="2.90.10.10:FF:000013">
    <property type="entry name" value="G-type lectin S-receptor-like serine/threonine-protein kinase LECRK1"/>
    <property type="match status" value="1"/>
</dbReference>